<dbReference type="Proteomes" id="UP000663929">
    <property type="component" value="Chromosome"/>
</dbReference>
<dbReference type="EMBL" id="CP071793">
    <property type="protein sequence ID" value="QTD54277.1"/>
    <property type="molecule type" value="Genomic_DNA"/>
</dbReference>
<dbReference type="KEGG" id="scor:J3U87_17675"/>
<evidence type="ECO:0000313" key="3">
    <source>
        <dbReference type="Proteomes" id="UP000663929"/>
    </source>
</evidence>
<sequence>MDMVISLKARGTFSSEGLGHYSQGRRGGGCCARSGRDWTNGWEPYAYLKQLFERLPAAQTDEDLALLLPTCSRETIANSAVPDATH</sequence>
<accession>A0A8A4TY66</accession>
<protein>
    <submittedName>
        <fullName evidence="2">Transposase domain-containing protein</fullName>
    </submittedName>
</protein>
<gene>
    <name evidence="2" type="ORF">J3U87_17675</name>
</gene>
<evidence type="ECO:0000259" key="1">
    <source>
        <dbReference type="Pfam" id="PF13817"/>
    </source>
</evidence>
<dbReference type="InterPro" id="IPR039552">
    <property type="entry name" value="IS66_C"/>
</dbReference>
<dbReference type="Pfam" id="PF13817">
    <property type="entry name" value="DDE_Tnp_IS66_C"/>
    <property type="match status" value="1"/>
</dbReference>
<reference evidence="2" key="1">
    <citation type="submission" date="2021-03" db="EMBL/GenBank/DDBJ databases">
        <title>Acanthopleuribacteraceae sp. M133.</title>
        <authorList>
            <person name="Wang G."/>
        </authorList>
    </citation>
    <scope>NUCLEOTIDE SEQUENCE</scope>
    <source>
        <strain evidence="2">M133</strain>
    </source>
</reference>
<feature type="domain" description="Transposase IS66 C-terminal" evidence="1">
    <location>
        <begin position="40"/>
        <end position="69"/>
    </location>
</feature>
<organism evidence="2 3">
    <name type="scientific">Sulfidibacter corallicola</name>
    <dbReference type="NCBI Taxonomy" id="2818388"/>
    <lineage>
        <taxon>Bacteria</taxon>
        <taxon>Pseudomonadati</taxon>
        <taxon>Acidobacteriota</taxon>
        <taxon>Holophagae</taxon>
        <taxon>Acanthopleuribacterales</taxon>
        <taxon>Acanthopleuribacteraceae</taxon>
        <taxon>Sulfidibacter</taxon>
    </lineage>
</organism>
<evidence type="ECO:0000313" key="2">
    <source>
        <dbReference type="EMBL" id="QTD54277.1"/>
    </source>
</evidence>
<proteinExistence type="predicted"/>
<name>A0A8A4TY66_SULCO</name>
<dbReference type="AlphaFoldDB" id="A0A8A4TY66"/>
<keyword evidence="3" id="KW-1185">Reference proteome</keyword>